<feature type="compositionally biased region" description="Basic and acidic residues" evidence="1">
    <location>
        <begin position="1095"/>
        <end position="1111"/>
    </location>
</feature>
<dbReference type="Pfam" id="PF10145">
    <property type="entry name" value="PhageMin_Tail"/>
    <property type="match status" value="1"/>
</dbReference>
<dbReference type="EMBL" id="WUYC01000004">
    <property type="protein sequence ID" value="MBM4716160.1"/>
    <property type="molecule type" value="Genomic_DNA"/>
</dbReference>
<feature type="domain" description="Phage tail tape measure protein" evidence="2">
    <location>
        <begin position="176"/>
        <end position="359"/>
    </location>
</feature>
<evidence type="ECO:0000256" key="1">
    <source>
        <dbReference type="SAM" id="MobiDB-lite"/>
    </source>
</evidence>
<dbReference type="AlphaFoldDB" id="A0AAE2WA85"/>
<sequence>MAEQAARQVQELAQRSQDATRSAAQIAIDDSLLRDARQAANQIEELRNAAQQAGDQVGQLGNELGDVAGGAGNAGEQAGGNFLSGFSDAIGGLASKTGPIAGSILGVAALGLAAGGLLAAAIKDGLEQELSRDLFQAQTRTTEAQARKFALAAGEAYADAFGESVESNLSTLKLALQNKIIDPGTTQRDAQKVVADLESISAALDGEVAISVKAVSALMSTGLATSAQEAADMIANAVGSSANKGEDLLEVIWEYSAGWKNAGISAEGALAMIEQATDNGAWNADAPGDALREFGRRITEEGETIVETLNDIGLNGEEMYEAFQKGGDEGFEALDKFFDKIRGMEDPVKRNAAIMGLLGDTSGDFVDVFAKWDPSEALKNFGEFEGAASDLAGTLGGNAATSVAGAMNSVSVVLDGLKGAAAEAFGPYIADFADSISNNRAGVIQFFIDVGNAAFDGAEAVLGFVSGGMQGLAELAEASGDMTSSVLGSIADLVRGLDSFMGPFDELIPGLPNFGKVAKDIESFGDAAKNGGQGVADGLRKSSDFIKGPLSEALEQGRGRFNDFAGDMKLSAAFNDEVAKVAKSISDVGIAADGSAMDLETFIGVHDDRRIPELDASIRNVVSSLEAQTRAGLDAGITVEELTNQYGSNRDALIEQLMALGMTNAMAVQYINSLGMTPELINTQINQPGMPEAHYALDVLNGKIMDTPDEKSIHTYALTDDAIADLEALGLKVERLPDGTVMVTANTSQGETIIGDFIKRNDGKSMTVYVDPVVRSQRYQDNLNTDIANGGFVHYAAGGIEDHQAQIGNGRTRIWNEPETGGESYIPLALSKRARSEAILRETARRFGLGVVRFGRDQLSEIFMGDPKSLTNRTDPTGWRALLGGDFNGKLSRFGIEEDSPLATAVLSARKAIVDGDFDGQLSKFGIEEDSPIARALLGLNRNVVRFANGGIFDGDAAVAKAKAHNGEPYVYGGRDCSGYLSEVFNAGTGQSVRFVTGSDFEAMGWEPGYDPDGFSIGTDKGVGENGHMAGSLFGVNIESDGSNGIQYGGSADGPLDFPYVYHWPGASRPSYDRGQLDSEITKALAEESSAATPEARERAAQRRQTLEAQRDGVSGVTDSGVSLATDGQRVFVTNWPSGLGASLPARSGGSSPSSGVSYSGGGGTLSTAREAAGDSEEATLTPRPITDYLNPEDMFWQFAEGMGISKPGGVVGALMDAGKEPENVKALEQMVEVLRVIAEDPPVQVVINAKDGDDAVRKWQEYIGGKSLSWTK</sequence>
<feature type="region of interest" description="Disordered" evidence="1">
    <location>
        <begin position="1"/>
        <end position="20"/>
    </location>
</feature>
<evidence type="ECO:0000313" key="4">
    <source>
        <dbReference type="Proteomes" id="UP000706122"/>
    </source>
</evidence>
<evidence type="ECO:0000259" key="2">
    <source>
        <dbReference type="Pfam" id="PF10145"/>
    </source>
</evidence>
<reference evidence="3" key="1">
    <citation type="submission" date="2019-11" db="EMBL/GenBank/DDBJ databases">
        <title>Spread of Macrolides and rifampicin resistant Rhodococcus equi in clinical isolates in the USA.</title>
        <authorList>
            <person name="Alvarez-Narvaez S."/>
            <person name="Huber L."/>
            <person name="Cohen N.D."/>
            <person name="Slovis N."/>
            <person name="Greiter M."/>
            <person name="Giguere S."/>
            <person name="Hart K."/>
        </authorList>
    </citation>
    <scope>NUCLEOTIDE SEQUENCE</scope>
    <source>
        <strain evidence="3">Lh_5</strain>
    </source>
</reference>
<proteinExistence type="predicted"/>
<name>A0AAE2WA85_RHOHA</name>
<protein>
    <recommendedName>
        <fullName evidence="2">Phage tail tape measure protein domain-containing protein</fullName>
    </recommendedName>
</protein>
<dbReference type="Proteomes" id="UP000706122">
    <property type="component" value="Unassembled WGS sequence"/>
</dbReference>
<feature type="region of interest" description="Disordered" evidence="1">
    <location>
        <begin position="1086"/>
        <end position="1122"/>
    </location>
</feature>
<accession>A0AAE2WA85</accession>
<feature type="compositionally biased region" description="Low complexity" evidence="1">
    <location>
        <begin position="1143"/>
        <end position="1158"/>
    </location>
</feature>
<feature type="compositionally biased region" description="Polar residues" evidence="1">
    <location>
        <begin position="11"/>
        <end position="20"/>
    </location>
</feature>
<evidence type="ECO:0000313" key="3">
    <source>
        <dbReference type="EMBL" id="MBM4716160.1"/>
    </source>
</evidence>
<gene>
    <name evidence="3" type="ORF">GS551_18540</name>
</gene>
<dbReference type="InterPro" id="IPR010090">
    <property type="entry name" value="Phage_tape_meas"/>
</dbReference>
<feature type="region of interest" description="Disordered" evidence="1">
    <location>
        <begin position="1143"/>
        <end position="1187"/>
    </location>
</feature>
<organism evidence="3 4">
    <name type="scientific">Rhodococcus hoagii</name>
    <name type="common">Corynebacterium equii</name>
    <dbReference type="NCBI Taxonomy" id="43767"/>
    <lineage>
        <taxon>Bacteria</taxon>
        <taxon>Bacillati</taxon>
        <taxon>Actinomycetota</taxon>
        <taxon>Actinomycetes</taxon>
        <taxon>Mycobacteriales</taxon>
        <taxon>Nocardiaceae</taxon>
        <taxon>Prescottella</taxon>
    </lineage>
</organism>
<comment type="caution">
    <text evidence="3">The sequence shown here is derived from an EMBL/GenBank/DDBJ whole genome shotgun (WGS) entry which is preliminary data.</text>
</comment>